<proteinExistence type="inferred from homology"/>
<evidence type="ECO:0000256" key="3">
    <source>
        <dbReference type="ARBA" id="ARBA00022692"/>
    </source>
</evidence>
<gene>
    <name evidence="7" type="ORF">AMD01_18900</name>
</gene>
<reference evidence="8" key="1">
    <citation type="submission" date="2015-08" db="EMBL/GenBank/DDBJ databases">
        <title>Fjat-14210 dsm16467.</title>
        <authorList>
            <person name="Liu B."/>
            <person name="Wang J."/>
            <person name="Zhu Y."/>
            <person name="Liu G."/>
            <person name="Chen Q."/>
            <person name="Chen Z."/>
            <person name="Lan J."/>
            <person name="Che J."/>
            <person name="Ge C."/>
            <person name="Shi H."/>
            <person name="Pan Z."/>
            <person name="Liu X."/>
        </authorList>
    </citation>
    <scope>NUCLEOTIDE SEQUENCE [LARGE SCALE GENOMIC DNA]</scope>
    <source>
        <strain evidence="8">DSM 16467</strain>
    </source>
</reference>
<dbReference type="Proteomes" id="UP000037558">
    <property type="component" value="Unassembled WGS sequence"/>
</dbReference>
<comment type="caution">
    <text evidence="7">The sequence shown here is derived from an EMBL/GenBank/DDBJ whole genome shotgun (WGS) entry which is preliminary data.</text>
</comment>
<protein>
    <submittedName>
        <fullName evidence="7">Magnesium transporter</fullName>
    </submittedName>
</protein>
<feature type="transmembrane region" description="Helical" evidence="6">
    <location>
        <begin position="255"/>
        <end position="275"/>
    </location>
</feature>
<dbReference type="InterPro" id="IPR045863">
    <property type="entry name" value="CorA_TM1_TM2"/>
</dbReference>
<dbReference type="Gene3D" id="1.20.58.340">
    <property type="entry name" value="Magnesium transport protein CorA, transmembrane region"/>
    <property type="match status" value="2"/>
</dbReference>
<name>A0A0M0KT07_9BACI</name>
<dbReference type="InterPro" id="IPR045861">
    <property type="entry name" value="CorA_cytoplasmic_dom"/>
</dbReference>
<evidence type="ECO:0000256" key="5">
    <source>
        <dbReference type="ARBA" id="ARBA00023136"/>
    </source>
</evidence>
<dbReference type="InterPro" id="IPR002523">
    <property type="entry name" value="MgTranspt_CorA/ZnTranspt_ZntB"/>
</dbReference>
<dbReference type="GO" id="GO:0046873">
    <property type="term" value="F:metal ion transmembrane transporter activity"/>
    <property type="evidence" value="ECO:0007669"/>
    <property type="project" value="InterPro"/>
</dbReference>
<evidence type="ECO:0000256" key="1">
    <source>
        <dbReference type="ARBA" id="ARBA00004141"/>
    </source>
</evidence>
<evidence type="ECO:0000313" key="7">
    <source>
        <dbReference type="EMBL" id="KOO41949.1"/>
    </source>
</evidence>
<dbReference type="OrthoDB" id="9803416at2"/>
<dbReference type="SUPFAM" id="SSF144083">
    <property type="entry name" value="Magnesium transport protein CorA, transmembrane region"/>
    <property type="match status" value="1"/>
</dbReference>
<evidence type="ECO:0000313" key="8">
    <source>
        <dbReference type="Proteomes" id="UP000037558"/>
    </source>
</evidence>
<comment type="subcellular location">
    <subcellularLocation>
        <location evidence="1">Membrane</location>
        <topology evidence="1">Multi-pass membrane protein</topology>
    </subcellularLocation>
</comment>
<keyword evidence="4 6" id="KW-1133">Transmembrane helix</keyword>
<dbReference type="PANTHER" id="PTHR47891:SF2">
    <property type="entry name" value="MAGNESIUM AND COBALT TRANSPORTER"/>
    <property type="match status" value="1"/>
</dbReference>
<comment type="similarity">
    <text evidence="2">Belongs to the CorA metal ion transporter (MIT) (TC 1.A.35) family.</text>
</comment>
<dbReference type="GO" id="GO:0016020">
    <property type="term" value="C:membrane"/>
    <property type="evidence" value="ECO:0007669"/>
    <property type="project" value="UniProtKB-SubCell"/>
</dbReference>
<organism evidence="7 8">
    <name type="scientific">Priestia koreensis</name>
    <dbReference type="NCBI Taxonomy" id="284581"/>
    <lineage>
        <taxon>Bacteria</taxon>
        <taxon>Bacillati</taxon>
        <taxon>Bacillota</taxon>
        <taxon>Bacilli</taxon>
        <taxon>Bacillales</taxon>
        <taxon>Bacillaceae</taxon>
        <taxon>Priestia</taxon>
    </lineage>
</organism>
<keyword evidence="3 6" id="KW-0812">Transmembrane</keyword>
<evidence type="ECO:0000256" key="4">
    <source>
        <dbReference type="ARBA" id="ARBA00022989"/>
    </source>
</evidence>
<dbReference type="SUPFAM" id="SSF143865">
    <property type="entry name" value="CorA soluble domain-like"/>
    <property type="match status" value="1"/>
</dbReference>
<keyword evidence="8" id="KW-1185">Reference proteome</keyword>
<dbReference type="AlphaFoldDB" id="A0A0M0KT07"/>
<dbReference type="PATRIC" id="fig|284581.3.peg.56"/>
<dbReference type="CDD" id="cd12827">
    <property type="entry name" value="EcCorA_ZntB-like_u2"/>
    <property type="match status" value="1"/>
</dbReference>
<evidence type="ECO:0000256" key="2">
    <source>
        <dbReference type="ARBA" id="ARBA00009765"/>
    </source>
</evidence>
<feature type="transmembrane region" description="Helical" evidence="6">
    <location>
        <begin position="287"/>
        <end position="306"/>
    </location>
</feature>
<dbReference type="Gene3D" id="3.30.460.20">
    <property type="entry name" value="CorA soluble domain-like"/>
    <property type="match status" value="1"/>
</dbReference>
<sequence>MLEIYKTNADGKLEQMNQIVNGSWISLVNPTNEEINEVLETVNVPIDFLRDPLDDEERSRIEKEDNHVLIIVDYPYVTQDEAGSTVYETIPIGLIITDDYFITVTLKETPILEVFKHSKMKQFYTNKKTRFALQLLYIISTYFLRYLKHINKETDKVEKQLHKAMQNKELYAFLGIEKSLVYFTTSLKANKTVLDKLMRFNYVKIYEEDRDLLEDVIIENTQAIEMAQTYSTILSSMMNTLASVINNNVNIAMKFLTTITIMLSFPTIVFSFFGMNVKLPMSDSPHAFWLTFVISIILSSLTALILRKKRYM</sequence>
<keyword evidence="5 6" id="KW-0472">Membrane</keyword>
<dbReference type="EMBL" id="LILC01000027">
    <property type="protein sequence ID" value="KOO41949.1"/>
    <property type="molecule type" value="Genomic_DNA"/>
</dbReference>
<evidence type="ECO:0000256" key="6">
    <source>
        <dbReference type="SAM" id="Phobius"/>
    </source>
</evidence>
<dbReference type="RefSeq" id="WP_053403008.1">
    <property type="nucleotide sequence ID" value="NZ_JAUKEN010000002.1"/>
</dbReference>
<dbReference type="Pfam" id="PF01544">
    <property type="entry name" value="CorA"/>
    <property type="match status" value="1"/>
</dbReference>
<dbReference type="PANTHER" id="PTHR47891">
    <property type="entry name" value="TRANSPORTER-RELATED"/>
    <property type="match status" value="1"/>
</dbReference>
<dbReference type="InterPro" id="IPR047199">
    <property type="entry name" value="CorA-like"/>
</dbReference>
<accession>A0A0M0KT07</accession>